<dbReference type="PROSITE" id="PS00211">
    <property type="entry name" value="ABC_TRANSPORTER_1"/>
    <property type="match status" value="2"/>
</dbReference>
<dbReference type="PROSITE" id="PS50929">
    <property type="entry name" value="ABC_TM1F"/>
    <property type="match status" value="2"/>
</dbReference>
<dbReference type="RefSeq" id="XP_019854685.1">
    <property type="nucleotide sequence ID" value="XM_019999126.1"/>
</dbReference>
<proteinExistence type="inferred from homology"/>
<dbReference type="Gene3D" id="3.40.50.300">
    <property type="entry name" value="P-loop containing nucleotide triphosphate hydrolases"/>
    <property type="match status" value="2"/>
</dbReference>
<dbReference type="CDD" id="cd03249">
    <property type="entry name" value="ABC_MTABC3_MDL1_MDL2"/>
    <property type="match status" value="2"/>
</dbReference>
<dbReference type="Gene3D" id="1.20.1560.10">
    <property type="entry name" value="ABC transporter type 1, transmembrane domain"/>
    <property type="match status" value="2"/>
</dbReference>
<feature type="transmembrane region" description="Helical" evidence="9">
    <location>
        <begin position="883"/>
        <end position="911"/>
    </location>
</feature>
<feature type="domain" description="ABC transporter" evidence="10">
    <location>
        <begin position="1172"/>
        <end position="1413"/>
    </location>
</feature>
<evidence type="ECO:0000256" key="8">
    <source>
        <dbReference type="SAM" id="MobiDB-lite"/>
    </source>
</evidence>
<evidence type="ECO:0000256" key="5">
    <source>
        <dbReference type="ARBA" id="ARBA00022840"/>
    </source>
</evidence>
<feature type="transmembrane region" description="Helical" evidence="9">
    <location>
        <begin position="970"/>
        <end position="989"/>
    </location>
</feature>
<dbReference type="GO" id="GO:0005743">
    <property type="term" value="C:mitochondrial inner membrane"/>
    <property type="evidence" value="ECO:0007669"/>
    <property type="project" value="TreeGrafter"/>
</dbReference>
<dbReference type="Pfam" id="PF00005">
    <property type="entry name" value="ABC_tran"/>
    <property type="match status" value="2"/>
</dbReference>
<dbReference type="InterPro" id="IPR017871">
    <property type="entry name" value="ABC_transporter-like_CS"/>
</dbReference>
<accession>A0AAN0JCE2</accession>
<reference evidence="12" key="2">
    <citation type="submission" date="2024-06" db="UniProtKB">
        <authorList>
            <consortium name="EnsemblMetazoa"/>
        </authorList>
    </citation>
    <scope>IDENTIFICATION</scope>
</reference>
<evidence type="ECO:0000313" key="12">
    <source>
        <dbReference type="EnsemblMetazoa" id="XP_019854685.1"/>
    </source>
</evidence>
<evidence type="ECO:0000256" key="7">
    <source>
        <dbReference type="ARBA" id="ARBA00023136"/>
    </source>
</evidence>
<dbReference type="SMART" id="SM00382">
    <property type="entry name" value="AAA"/>
    <property type="match status" value="2"/>
</dbReference>
<dbReference type="GeneID" id="100634696"/>
<feature type="transmembrane region" description="Helical" evidence="9">
    <location>
        <begin position="247"/>
        <end position="267"/>
    </location>
</feature>
<feature type="transmembrane region" description="Helical" evidence="9">
    <location>
        <begin position="171"/>
        <end position="195"/>
    </location>
</feature>
<dbReference type="CDD" id="cd18578">
    <property type="entry name" value="ABC_6TM_Pgp_ABCB1_D2_like"/>
    <property type="match status" value="1"/>
</dbReference>
<feature type="domain" description="ABC transporter" evidence="10">
    <location>
        <begin position="448"/>
        <end position="684"/>
    </location>
</feature>
<dbReference type="SUPFAM" id="SSF90123">
    <property type="entry name" value="ABC transporter transmembrane region"/>
    <property type="match status" value="2"/>
</dbReference>
<feature type="transmembrane region" description="Helical" evidence="9">
    <location>
        <begin position="387"/>
        <end position="410"/>
    </location>
</feature>
<dbReference type="PANTHER" id="PTHR43394">
    <property type="entry name" value="ATP-DEPENDENT PERMEASE MDL1, MITOCHONDRIAL"/>
    <property type="match status" value="1"/>
</dbReference>
<dbReference type="CDD" id="cd18577">
    <property type="entry name" value="ABC_6TM_Pgp_ABCB1_D1_like"/>
    <property type="match status" value="1"/>
</dbReference>
<keyword evidence="5" id="KW-0067">ATP-binding</keyword>
<keyword evidence="13" id="KW-1185">Reference proteome</keyword>
<dbReference type="InterPro" id="IPR027417">
    <property type="entry name" value="P-loop_NTPase"/>
</dbReference>
<feature type="transmembrane region" description="Helical" evidence="9">
    <location>
        <begin position="1070"/>
        <end position="1094"/>
    </location>
</feature>
<name>A0AAN0JCE2_AMPQE</name>
<evidence type="ECO:0000259" key="11">
    <source>
        <dbReference type="PROSITE" id="PS50929"/>
    </source>
</evidence>
<comment type="similarity">
    <text evidence="2">Belongs to the ABC transporter superfamily. ABCB family. Multidrug resistance exporter (TC 3.A.1.201) subfamily.</text>
</comment>
<feature type="domain" description="ABC transmembrane type-1" evidence="11">
    <location>
        <begin position="98"/>
        <end position="414"/>
    </location>
</feature>
<dbReference type="GO" id="GO:0090374">
    <property type="term" value="P:oligopeptide export from mitochondrion"/>
    <property type="evidence" value="ECO:0007669"/>
    <property type="project" value="TreeGrafter"/>
</dbReference>
<dbReference type="InterPro" id="IPR036640">
    <property type="entry name" value="ABC1_TM_sf"/>
</dbReference>
<protein>
    <submittedName>
        <fullName evidence="12">Uncharacterized protein</fullName>
    </submittedName>
</protein>
<feature type="transmembrane region" description="Helical" evidence="9">
    <location>
        <begin position="839"/>
        <end position="863"/>
    </location>
</feature>
<dbReference type="FunFam" id="3.40.50.300:FF:000251">
    <property type="entry name" value="ABC transporter B family member 19"/>
    <property type="match status" value="1"/>
</dbReference>
<dbReference type="GO" id="GO:0005524">
    <property type="term" value="F:ATP binding"/>
    <property type="evidence" value="ECO:0007669"/>
    <property type="project" value="UniProtKB-KW"/>
</dbReference>
<dbReference type="InterPro" id="IPR011527">
    <property type="entry name" value="ABC1_TM_dom"/>
</dbReference>
<feature type="region of interest" description="Disordered" evidence="8">
    <location>
        <begin position="746"/>
        <end position="766"/>
    </location>
</feature>
<feature type="transmembrane region" description="Helical" evidence="9">
    <location>
        <begin position="273"/>
        <end position="296"/>
    </location>
</feature>
<evidence type="ECO:0000256" key="3">
    <source>
        <dbReference type="ARBA" id="ARBA00022692"/>
    </source>
</evidence>
<sequence length="1428" mass="156567">MSTSVAPSYDAIIEESDESNPSSTLPRDGRENGNTPAASFANAQDKEPRGSEPKNEEQPLTVIVGDGSGSGHDDLNHKKVSPWNLFRFASRLDLLYIIVGLIMAILAGSSLPFTFLVLGSVINEFNGYTIISPPEPIPPNTTYFCNLADLYPDYVNSNDPAQLLRSRVTTLAYYGIAIGAGLFAASLLSNILWSIAALNQTRRLRTAFLSAVLNQEVGHYDLHPPSELPSRLADDVNKFEDGIGQNFGSFIQEATALIFGFVIALALNYRLALAISIFLPLLVIVTFAVGKVSIYVSSKEQTALAQAGSVAEEVLTAIRTVMAFGGEKKETERYTSLLKKAKVESYKKQMTVAFISGFYGMIFFAFYALGIWYGVEILVDCDITGGTIVTVILEIAGISFNISNALPLFISVMDAVAAAKGLYPTIDQLPNQAKSKGEFCLKNVQGNVKMTNVTFSYPSRPGVSILNGIDLHIKAGQTIGLVGPSGCGKSTLLHVMQRLYMHTGGKVTIDDVDIKDLSIGWLRRQVGVVSQEPLLFNVSIGENISYGKAGATPMQIEEAARAANAYEFISNLPEGFNTLVGDGGAQLSGGEKQRVAIARALIRNPKILLLDEATSALDSENEKEVQAALDRARIGRTTVIIAHRLSTIQSADVIVAMEKGKIVEMGSHSRLMERKGLYYKLVQKQTLGKKANETEFANFYRQSVKKRVSFNRQQIPSTGGGVGGGGAGVTLHAHVPQTFSTLSQAPPTTIRRSRAPSAKQMAQQGRTFTRKPTDYALMRVMSDMSIPPPTPKTPKFSPHNIFELDREEAIAAEREAAEKENVITKAPWRKMLQLSKPDWWLLLTGLAGFALFGVLLSALYVLFSEAVEIFSNIDRDEVIKQARLYSILYAVVGFVGLIINFVATYSLCIAADRLTTRLRQKSFETIMKQDMSFFDEPQNSVSILTGRLAIDTTEVNQATGFSLGITVRGIINLITNYIIIFTFSWPMGLASLTTLVIFILVGFLQLTLTNLFVLKSLEHQGRSLKTAIEAIDNVYTIISLGIEKRLLQKYKDQLKPAYHYDIQGAIIQSLLFSLAQSCATFVLSGGMIIGAYAYTSPDTVYYADISDIFKAIGAMLYAGWLFKELIRSLPDTQSAQIAASRILALLEEKPSINMPNQGVDIATKFQEDYAKLALDDIHFSYSSRPGVVVLPGLSLTVKPGKTLGIVGPSGSGKSTILSLAERFYDPDPDSGTIEFNNININIFEISSLRRQMSLVPQDPVLFDMSISDNIRYGALFRNDITEEEVIEVAKVANIHEFIMSLPHGYQTMVGSRGTQLSGGEKQRVAIARALIRDPKILLLDEATSALDSENEKVVQEALDKARRGRTTIIIAHRLSTIYEADSIAVLHEGSVVEQGTHEELMRLQGHYYLMNSVSQQQKEEEEEDDIFV</sequence>
<evidence type="ECO:0000313" key="13">
    <source>
        <dbReference type="Proteomes" id="UP000007879"/>
    </source>
</evidence>
<dbReference type="GO" id="GO:0015421">
    <property type="term" value="F:ABC-type oligopeptide transporter activity"/>
    <property type="evidence" value="ECO:0007669"/>
    <property type="project" value="TreeGrafter"/>
</dbReference>
<feature type="transmembrane region" description="Helical" evidence="9">
    <location>
        <begin position="995"/>
        <end position="1014"/>
    </location>
</feature>
<dbReference type="PANTHER" id="PTHR43394:SF27">
    <property type="entry name" value="ATP-DEPENDENT TRANSLOCASE ABCB1-LIKE"/>
    <property type="match status" value="1"/>
</dbReference>
<dbReference type="GO" id="GO:0016887">
    <property type="term" value="F:ATP hydrolysis activity"/>
    <property type="evidence" value="ECO:0007669"/>
    <property type="project" value="InterPro"/>
</dbReference>
<keyword evidence="4" id="KW-0547">Nucleotide-binding</keyword>
<feature type="domain" description="ABC transmembrane type-1" evidence="11">
    <location>
        <begin position="843"/>
        <end position="1134"/>
    </location>
</feature>
<feature type="transmembrane region" description="Helical" evidence="9">
    <location>
        <begin position="352"/>
        <end position="375"/>
    </location>
</feature>
<dbReference type="InterPro" id="IPR003593">
    <property type="entry name" value="AAA+_ATPase"/>
</dbReference>
<evidence type="ECO:0000256" key="6">
    <source>
        <dbReference type="ARBA" id="ARBA00022989"/>
    </source>
</evidence>
<evidence type="ECO:0000259" key="10">
    <source>
        <dbReference type="PROSITE" id="PS50893"/>
    </source>
</evidence>
<reference evidence="13" key="1">
    <citation type="journal article" date="2010" name="Nature">
        <title>The Amphimedon queenslandica genome and the evolution of animal complexity.</title>
        <authorList>
            <person name="Srivastava M."/>
            <person name="Simakov O."/>
            <person name="Chapman J."/>
            <person name="Fahey B."/>
            <person name="Gauthier M.E."/>
            <person name="Mitros T."/>
            <person name="Richards G.S."/>
            <person name="Conaco C."/>
            <person name="Dacre M."/>
            <person name="Hellsten U."/>
            <person name="Larroux C."/>
            <person name="Putnam N.H."/>
            <person name="Stanke M."/>
            <person name="Adamska M."/>
            <person name="Darling A."/>
            <person name="Degnan S.M."/>
            <person name="Oakley T.H."/>
            <person name="Plachetzki D.C."/>
            <person name="Zhai Y."/>
            <person name="Adamski M."/>
            <person name="Calcino A."/>
            <person name="Cummins S.F."/>
            <person name="Goodstein D.M."/>
            <person name="Harris C."/>
            <person name="Jackson D.J."/>
            <person name="Leys S.P."/>
            <person name="Shu S."/>
            <person name="Woodcroft B.J."/>
            <person name="Vervoort M."/>
            <person name="Kosik K.S."/>
            <person name="Manning G."/>
            <person name="Degnan B.M."/>
            <person name="Rokhsar D.S."/>
        </authorList>
    </citation>
    <scope>NUCLEOTIDE SEQUENCE [LARGE SCALE GENOMIC DNA]</scope>
</reference>
<dbReference type="Proteomes" id="UP000007879">
    <property type="component" value="Unassembled WGS sequence"/>
</dbReference>
<organism evidence="12 13">
    <name type="scientific">Amphimedon queenslandica</name>
    <name type="common">Sponge</name>
    <dbReference type="NCBI Taxonomy" id="400682"/>
    <lineage>
        <taxon>Eukaryota</taxon>
        <taxon>Metazoa</taxon>
        <taxon>Porifera</taxon>
        <taxon>Demospongiae</taxon>
        <taxon>Heteroscleromorpha</taxon>
        <taxon>Haplosclerida</taxon>
        <taxon>Niphatidae</taxon>
        <taxon>Amphimedon</taxon>
    </lineage>
</organism>
<evidence type="ECO:0000256" key="9">
    <source>
        <dbReference type="SAM" id="Phobius"/>
    </source>
</evidence>
<dbReference type="EnsemblMetazoa" id="XM_019999126.1">
    <property type="protein sequence ID" value="XP_019854685.1"/>
    <property type="gene ID" value="LOC100634696"/>
</dbReference>
<dbReference type="InterPro" id="IPR003439">
    <property type="entry name" value="ABC_transporter-like_ATP-bd"/>
</dbReference>
<dbReference type="InterPro" id="IPR039421">
    <property type="entry name" value="Type_1_exporter"/>
</dbReference>
<keyword evidence="3 9" id="KW-0812">Transmembrane</keyword>
<dbReference type="PROSITE" id="PS50893">
    <property type="entry name" value="ABC_TRANSPORTER_2"/>
    <property type="match status" value="2"/>
</dbReference>
<dbReference type="KEGG" id="aqu:100634696"/>
<feature type="transmembrane region" description="Helical" evidence="9">
    <location>
        <begin position="94"/>
        <end position="118"/>
    </location>
</feature>
<keyword evidence="6 9" id="KW-1133">Transmembrane helix</keyword>
<keyword evidence="7 9" id="KW-0472">Membrane</keyword>
<evidence type="ECO:0000256" key="4">
    <source>
        <dbReference type="ARBA" id="ARBA00022741"/>
    </source>
</evidence>
<dbReference type="SUPFAM" id="SSF52540">
    <property type="entry name" value="P-loop containing nucleoside triphosphate hydrolases"/>
    <property type="match status" value="2"/>
</dbReference>
<evidence type="ECO:0000256" key="2">
    <source>
        <dbReference type="ARBA" id="ARBA00007577"/>
    </source>
</evidence>
<evidence type="ECO:0000256" key="1">
    <source>
        <dbReference type="ARBA" id="ARBA00004141"/>
    </source>
</evidence>
<feature type="compositionally biased region" description="Basic and acidic residues" evidence="8">
    <location>
        <begin position="44"/>
        <end position="57"/>
    </location>
</feature>
<dbReference type="Pfam" id="PF00664">
    <property type="entry name" value="ABC_membrane"/>
    <property type="match status" value="2"/>
</dbReference>
<comment type="subcellular location">
    <subcellularLocation>
        <location evidence="1">Membrane</location>
        <topology evidence="1">Multi-pass membrane protein</topology>
    </subcellularLocation>
</comment>
<feature type="region of interest" description="Disordered" evidence="8">
    <location>
        <begin position="1"/>
        <end position="73"/>
    </location>
</feature>
<dbReference type="FunFam" id="3.40.50.300:FF:000916">
    <property type="entry name" value="ABC transporter B family member 9"/>
    <property type="match status" value="1"/>
</dbReference>